<dbReference type="EMBL" id="MU006240">
    <property type="protein sequence ID" value="KAF2820671.1"/>
    <property type="molecule type" value="Genomic_DNA"/>
</dbReference>
<feature type="compositionally biased region" description="Polar residues" evidence="1">
    <location>
        <begin position="789"/>
        <end position="808"/>
    </location>
</feature>
<organism evidence="2 3">
    <name type="scientific">Ophiobolus disseminans</name>
    <dbReference type="NCBI Taxonomy" id="1469910"/>
    <lineage>
        <taxon>Eukaryota</taxon>
        <taxon>Fungi</taxon>
        <taxon>Dikarya</taxon>
        <taxon>Ascomycota</taxon>
        <taxon>Pezizomycotina</taxon>
        <taxon>Dothideomycetes</taxon>
        <taxon>Pleosporomycetidae</taxon>
        <taxon>Pleosporales</taxon>
        <taxon>Pleosporineae</taxon>
        <taxon>Phaeosphaeriaceae</taxon>
        <taxon>Ophiobolus</taxon>
    </lineage>
</organism>
<feature type="region of interest" description="Disordered" evidence="1">
    <location>
        <begin position="391"/>
        <end position="426"/>
    </location>
</feature>
<evidence type="ECO:0000313" key="3">
    <source>
        <dbReference type="Proteomes" id="UP000799424"/>
    </source>
</evidence>
<accession>A0A6A6ZHW4</accession>
<feature type="compositionally biased region" description="Basic and acidic residues" evidence="1">
    <location>
        <begin position="309"/>
        <end position="331"/>
    </location>
</feature>
<evidence type="ECO:0000313" key="2">
    <source>
        <dbReference type="EMBL" id="KAF2820671.1"/>
    </source>
</evidence>
<feature type="region of interest" description="Disordered" evidence="1">
    <location>
        <begin position="309"/>
        <end position="354"/>
    </location>
</feature>
<feature type="region of interest" description="Disordered" evidence="1">
    <location>
        <begin position="491"/>
        <end position="543"/>
    </location>
</feature>
<feature type="compositionally biased region" description="Polar residues" evidence="1">
    <location>
        <begin position="531"/>
        <end position="543"/>
    </location>
</feature>
<evidence type="ECO:0000256" key="1">
    <source>
        <dbReference type="SAM" id="MobiDB-lite"/>
    </source>
</evidence>
<dbReference type="OrthoDB" id="3556832at2759"/>
<protein>
    <submittedName>
        <fullName evidence="2">Uncharacterized protein</fullName>
    </submittedName>
</protein>
<dbReference type="Proteomes" id="UP000799424">
    <property type="component" value="Unassembled WGS sequence"/>
</dbReference>
<feature type="compositionally biased region" description="Basic residues" evidence="1">
    <location>
        <begin position="635"/>
        <end position="644"/>
    </location>
</feature>
<keyword evidence="3" id="KW-1185">Reference proteome</keyword>
<proteinExistence type="predicted"/>
<dbReference type="AlphaFoldDB" id="A0A6A6ZHW4"/>
<name>A0A6A6ZHW4_9PLEO</name>
<feature type="compositionally biased region" description="Low complexity" evidence="1">
    <location>
        <begin position="868"/>
        <end position="885"/>
    </location>
</feature>
<gene>
    <name evidence="2" type="ORF">CC86DRAFT_116487</name>
</gene>
<feature type="compositionally biased region" description="Polar residues" evidence="1">
    <location>
        <begin position="901"/>
        <end position="912"/>
    </location>
</feature>
<reference evidence="2" key="1">
    <citation type="journal article" date="2020" name="Stud. Mycol.">
        <title>101 Dothideomycetes genomes: a test case for predicting lifestyles and emergence of pathogens.</title>
        <authorList>
            <person name="Haridas S."/>
            <person name="Albert R."/>
            <person name="Binder M."/>
            <person name="Bloem J."/>
            <person name="Labutti K."/>
            <person name="Salamov A."/>
            <person name="Andreopoulos B."/>
            <person name="Baker S."/>
            <person name="Barry K."/>
            <person name="Bills G."/>
            <person name="Bluhm B."/>
            <person name="Cannon C."/>
            <person name="Castanera R."/>
            <person name="Culley D."/>
            <person name="Daum C."/>
            <person name="Ezra D."/>
            <person name="Gonzalez J."/>
            <person name="Henrissat B."/>
            <person name="Kuo A."/>
            <person name="Liang C."/>
            <person name="Lipzen A."/>
            <person name="Lutzoni F."/>
            <person name="Magnuson J."/>
            <person name="Mondo S."/>
            <person name="Nolan M."/>
            <person name="Ohm R."/>
            <person name="Pangilinan J."/>
            <person name="Park H.-J."/>
            <person name="Ramirez L."/>
            <person name="Alfaro M."/>
            <person name="Sun H."/>
            <person name="Tritt A."/>
            <person name="Yoshinaga Y."/>
            <person name="Zwiers L.-H."/>
            <person name="Turgeon B."/>
            <person name="Goodwin S."/>
            <person name="Spatafora J."/>
            <person name="Crous P."/>
            <person name="Grigoriev I."/>
        </authorList>
    </citation>
    <scope>NUCLEOTIDE SEQUENCE</scope>
    <source>
        <strain evidence="2">CBS 113818</strain>
    </source>
</reference>
<feature type="compositionally biased region" description="Polar residues" evidence="1">
    <location>
        <begin position="491"/>
        <end position="502"/>
    </location>
</feature>
<feature type="region of interest" description="Disordered" evidence="1">
    <location>
        <begin position="686"/>
        <end position="705"/>
    </location>
</feature>
<feature type="region of interest" description="Disordered" evidence="1">
    <location>
        <begin position="785"/>
        <end position="809"/>
    </location>
</feature>
<feature type="region of interest" description="Disordered" evidence="1">
    <location>
        <begin position="616"/>
        <end position="650"/>
    </location>
</feature>
<sequence>MPTYYARGVSIRLGAQPLADTITPKIVLKKGENAKTQCEDAERNLLRSKLLTEKCVHFPGDKAGFELNWLGGAPFMQVRAGDDLFDEDRDENHVNTVRPRRHSPHDHGYSSGARCGDDSLALSLHVKLTEKTFTSGLHPPEKLHLKIDVFFNGQLSNCLFMPFHDVRSGTKAYHQVFAGCRVDFLAERPWVILSTQKDAERSHDISARTVSTEQRWREICQALAREANERGMDRDGKIPPSAEYFQALAAMRMPAEVKCLQRLDGKAFGVVDVVITAGYGRKVTSGTAYLKAPQRLSDENYPLQLTEQAKEEPAILERNKAQHSQVERDDWTTSNATDVDAAGESDSDYEPPTKRQALARHILSLPSSPKIVLPDKNDSARILPISALHTPGHLSSVPSLSERKSQTSEPLSSAERSRAHQQDSSAYSRWPMFSDATYGTPQSFYSFSNSSVGLAHTPQMHPSPYIFQYSDSMLGQDSPSVPMRLASFGNTGFQSSPLQQLPRSMHGAPLQDFPPQKIRAEDPNDIRGLTTGASASSLPESLRSASMHSSLTSKSAAADGWDEHVLGDGMRPPASSQSAGYVPNMLPVSRSSGPFAHLPIGGLPFPFPYDRRNSMPLPPTGMFSVPTKPRSSKSPSKRSRRRSPEKKMSGFSLKRLIITGRDGAVVVDHKWTTTRHVAAKRSNSYASCTPEASPVSNPVGSLDSTNQSAPVVMQRASRSAEASVKSMPIAFANATKQTSTIETGKVVKSLDNEDLVSPPLQAHEGKHIANSNNIVGHKANMSAKLGTSAPHSATRSAIPQRRVPSNNDILGVQGPKATTFWLEDPEEVLREAARLRRSRTSIKRKQKSAPTLESVTLVQVRSAPEDLATASSSPLSTVPSSPEPVNGLDVDIEHNAPLVSTPATPNVSTSAIPQFDGSSVRRDVSSSPTKKLAAGSIPRFHPRVPSTPKPSPSPNTKKRKAVVASGRNMPKMPRSPDRLKTMDNPPLNQNCVIAFAESKDEDGENGVLRQVRGERQGVFAEEYVVLATRFFVAGI</sequence>
<feature type="compositionally biased region" description="Polar residues" evidence="1">
    <location>
        <begin position="694"/>
        <end position="705"/>
    </location>
</feature>
<feature type="region of interest" description="Disordered" evidence="1">
    <location>
        <begin position="868"/>
        <end position="986"/>
    </location>
</feature>